<reference evidence="4 5" key="1">
    <citation type="submission" date="2018-10" db="EMBL/GenBank/DDBJ databases">
        <title>Ulvibacterium marinum gen. nov., sp. nov., a novel marine bacterium of the family Flavobacteriaceae, isolated from a culture of the green alga Ulva prolifera.</title>
        <authorList>
            <person name="Zhang Z."/>
        </authorList>
    </citation>
    <scope>NUCLEOTIDE SEQUENCE [LARGE SCALE GENOMIC DNA]</scope>
    <source>
        <strain evidence="4 5">CCMM003</strain>
    </source>
</reference>
<organism evidence="4 5">
    <name type="scientific">Ulvibacterium marinum</name>
    <dbReference type="NCBI Taxonomy" id="2419782"/>
    <lineage>
        <taxon>Bacteria</taxon>
        <taxon>Pseudomonadati</taxon>
        <taxon>Bacteroidota</taxon>
        <taxon>Flavobacteriia</taxon>
        <taxon>Flavobacteriales</taxon>
        <taxon>Flavobacteriaceae</taxon>
        <taxon>Ulvibacterium</taxon>
    </lineage>
</organism>
<dbReference type="Pfam" id="PF07635">
    <property type="entry name" value="PSCyt1"/>
    <property type="match status" value="1"/>
</dbReference>
<dbReference type="InterPro" id="IPR022655">
    <property type="entry name" value="DUF1553"/>
</dbReference>
<evidence type="ECO:0000259" key="1">
    <source>
        <dbReference type="Pfam" id="PF07583"/>
    </source>
</evidence>
<feature type="domain" description="Cytochrome C Planctomycete-type" evidence="3">
    <location>
        <begin position="64"/>
        <end position="126"/>
    </location>
</feature>
<dbReference type="SUPFAM" id="SSF49899">
    <property type="entry name" value="Concanavalin A-like lectins/glucanases"/>
    <property type="match status" value="1"/>
</dbReference>
<dbReference type="PANTHER" id="PTHR35889">
    <property type="entry name" value="CYCLOINULO-OLIGOSACCHARIDE FRUCTANOTRANSFERASE-RELATED"/>
    <property type="match status" value="1"/>
</dbReference>
<proteinExistence type="predicted"/>
<dbReference type="PROSITE" id="PS51257">
    <property type="entry name" value="PROKAR_LIPOPROTEIN"/>
    <property type="match status" value="1"/>
</dbReference>
<evidence type="ECO:0000313" key="5">
    <source>
        <dbReference type="Proteomes" id="UP000276603"/>
    </source>
</evidence>
<accession>A0A3B0C115</accession>
<dbReference type="Pfam" id="PF07583">
    <property type="entry name" value="PSCyt2"/>
    <property type="match status" value="1"/>
</dbReference>
<dbReference type="Proteomes" id="UP000276603">
    <property type="component" value="Unassembled WGS sequence"/>
</dbReference>
<dbReference type="InterPro" id="IPR011429">
    <property type="entry name" value="Cyt_c_Planctomycete-type"/>
</dbReference>
<dbReference type="InterPro" id="IPR013320">
    <property type="entry name" value="ConA-like_dom_sf"/>
</dbReference>
<dbReference type="GO" id="GO:0004553">
    <property type="term" value="F:hydrolase activity, hydrolyzing O-glycosyl compounds"/>
    <property type="evidence" value="ECO:0007669"/>
    <property type="project" value="UniProtKB-ARBA"/>
</dbReference>
<dbReference type="RefSeq" id="WP_120713756.1">
    <property type="nucleotide sequence ID" value="NZ_RBCJ01000005.1"/>
</dbReference>
<keyword evidence="5" id="KW-1185">Reference proteome</keyword>
<sequence length="1072" mass="121461">MIHQFLKSLRIALVSKNACRVSLTVLFLIGCGKTKQKGGLLAENTVPEVVDFNYHVKPILSDKCFACHGPDKANQKANLRLDTEEGAFTTLLESGGHPIVPGDLDNSEAYQRIISPDPELKMPPTEFNISLTPYEIEVLEKWISQGAEYKPHWAFTPLAEVKVPEIGETTRAINPIDHFILDKLEQMGLDQSPEATKEELIRRLSFDLLGLPPTLEEINAFVQDKSPNAYEKLVDRILNSPHYGERMASEWLDVARYADSHGYQDDKPRTMWPWRDWVVQAHNQNLPYDDFVTWQLAGDLLPNPTFEQKLATGFNRNHAISQEGGIIEEEYLAEYVADRVQTFGTAFIGLTLQCARCHDHKYDPLSQKEFYEMFAFFNNVNERGRIGYFDLAPTPSIKYENKLLEKEISDIQKMVAQLEGAQAHFAHEIGEQALKEWFFALDWESLKKEKLASHYKMDFQESGSMKDEITGTLSGTLNDKLDAHIPYPLVVEGKYEKALAFNGANALVIGDIGDFEHNTEFSLGAWINSAENPKLKSGIISRRNGEQYQGGYGIYLDKDNTLRMELVHSRDHHIAVKTKVKIPNHKWTHVFATYDGSGRASGVKLYVNGQPRSTTIAADQLEGKSILVGNQPTIGHWMARAIDRSGYGGLTGAIDEVVLYGKEVNPLEVQYLFGSRPSFEPEWAYTLHRNRENIAWMALKENLSDLKGKDTTIPQVMIMEEMDSIRPAYILDRGVYDAKLDTVQRGTPQAILAFSKELPQNRLGLSQWLFNPQNPLTARVIVNRMWQTIFGKGLVRTPEDFGNQGALPSHPALLNWLALDFMNHEWDVKRLLKQLVMTATYRQSSKMKKTYSMDPENILLARGPYKKLTAEMMRDQALVSSGLLNYKIGGKWVKPYQPPGIWKDLANQIGENKYRQSKGKDLYRRSIYTYWKRTIPVPSMLTFDASERAMCTVKRQATSTPLQSLVLLNDPQYTEASRVLAQKVIKMSQVLEERIGLAFESIISRTPSEKEIALLSQVYHSELERFITEEGNDSKIISIGRSKADTTLDKNQLAALTVVVSAIFNLDEAKHA</sequence>
<evidence type="ECO:0000259" key="2">
    <source>
        <dbReference type="Pfam" id="PF07587"/>
    </source>
</evidence>
<dbReference type="InterPro" id="IPR011444">
    <property type="entry name" value="DUF1549"/>
</dbReference>
<dbReference type="EMBL" id="RBCJ01000005">
    <property type="protein sequence ID" value="RKN77859.1"/>
    <property type="molecule type" value="Genomic_DNA"/>
</dbReference>
<dbReference type="GO" id="GO:0005975">
    <property type="term" value="P:carbohydrate metabolic process"/>
    <property type="evidence" value="ECO:0007669"/>
    <property type="project" value="UniProtKB-ARBA"/>
</dbReference>
<dbReference type="Pfam" id="PF13385">
    <property type="entry name" value="Laminin_G_3"/>
    <property type="match status" value="1"/>
</dbReference>
<protein>
    <submittedName>
        <fullName evidence="4">DUF1553 domain-containing protein</fullName>
    </submittedName>
</protein>
<evidence type="ECO:0000313" key="4">
    <source>
        <dbReference type="EMBL" id="RKN77859.1"/>
    </source>
</evidence>
<comment type="caution">
    <text evidence="4">The sequence shown here is derived from an EMBL/GenBank/DDBJ whole genome shotgun (WGS) entry which is preliminary data.</text>
</comment>
<dbReference type="Pfam" id="PF07587">
    <property type="entry name" value="PSD1"/>
    <property type="match status" value="1"/>
</dbReference>
<name>A0A3B0C115_9FLAO</name>
<dbReference type="OrthoDB" id="1450284at2"/>
<dbReference type="Gene3D" id="2.60.120.200">
    <property type="match status" value="1"/>
</dbReference>
<feature type="domain" description="DUF1553" evidence="2">
    <location>
        <begin position="761"/>
        <end position="1018"/>
    </location>
</feature>
<dbReference type="PANTHER" id="PTHR35889:SF3">
    <property type="entry name" value="F-BOX DOMAIN-CONTAINING PROTEIN"/>
    <property type="match status" value="1"/>
</dbReference>
<gene>
    <name evidence="4" type="ORF">D7Z94_21745</name>
</gene>
<dbReference type="AlphaFoldDB" id="A0A3B0C115"/>
<evidence type="ECO:0000259" key="3">
    <source>
        <dbReference type="Pfam" id="PF07635"/>
    </source>
</evidence>
<feature type="domain" description="DUF1549" evidence="1">
    <location>
        <begin position="175"/>
        <end position="381"/>
    </location>
</feature>